<dbReference type="RefSeq" id="WP_044011598.1">
    <property type="nucleotide sequence ID" value="NZ_CCVW01000003.1"/>
</dbReference>
<evidence type="ECO:0000256" key="1">
    <source>
        <dbReference type="SAM" id="MobiDB-lite"/>
    </source>
</evidence>
<organism evidence="2 3">
    <name type="scientific">Legionella massiliensis</name>
    <dbReference type="NCBI Taxonomy" id="1034943"/>
    <lineage>
        <taxon>Bacteria</taxon>
        <taxon>Pseudomonadati</taxon>
        <taxon>Pseudomonadota</taxon>
        <taxon>Gammaproteobacteria</taxon>
        <taxon>Legionellales</taxon>
        <taxon>Legionellaceae</taxon>
        <taxon>Legionella</taxon>
    </lineage>
</organism>
<dbReference type="Gene3D" id="3.40.50.11550">
    <property type="match status" value="1"/>
</dbReference>
<gene>
    <name evidence="2" type="ORF">BN59_02763</name>
</gene>
<accession>A0A078L3D7</accession>
<dbReference type="Proteomes" id="UP000044071">
    <property type="component" value="Unassembled WGS sequence"/>
</dbReference>
<dbReference type="EMBL" id="CCSB01000003">
    <property type="protein sequence ID" value="CDZ78453.1"/>
    <property type="molecule type" value="Genomic_DNA"/>
</dbReference>
<dbReference type="AlphaFoldDB" id="A0A078L3D7"/>
<evidence type="ECO:0000313" key="2">
    <source>
        <dbReference type="EMBL" id="CDZ78453.1"/>
    </source>
</evidence>
<dbReference type="SUPFAM" id="SSF159501">
    <property type="entry name" value="EreA/ChaN-like"/>
    <property type="match status" value="1"/>
</dbReference>
<evidence type="ECO:0000313" key="3">
    <source>
        <dbReference type="Proteomes" id="UP000044071"/>
    </source>
</evidence>
<proteinExistence type="predicted"/>
<dbReference type="STRING" id="1034943.BN59_02763"/>
<keyword evidence="3" id="KW-1185">Reference proteome</keyword>
<sequence>METYIFTFNNLKTFRKYEEIIKRRVRNYGLPPDLVSFDSNQLQMKFKFLSLAEIHYIFDLGHPPGKSKALQFATTTGSYQETRDYRNYRESKTDEIADTFQHYKTRYSPQQARVAEIDLKENWSLQAIAEFLEASNEELPSDWLISEDHAAFEPKKIIISSIDFLREHKGILLLEHLCFESMQAELDASLKRLQVSAALKKYLNSLDQSFYRPNKNGEGPFYQLVNQLITNGIKVVALDSQITYAATPNPNGREGISAERRMANIEWKKRRDTIREAFPDSLILSLVGDAHTSQISSGHDDGIMQYNELIGGLHLPIRYGQCRSLYLQPVQPSFNIVGPESSSFLLSSLEYQKYSIFFALIEQLIFTNLKNDTQEEAKFDILNYQNIDKDEFSLGRMPATLLPTFLQTFSLVPDEITTLPSKYKGPFNNDCYLKVIIKKEALQKILSMDIESIYLSSKNFVSNLQDRLKGQENVHKASHSLGSQQRASSQKKEDLRQPTLLSNTSSSNNEEPAQAAVNTEERKKHKNRMHRFWSCLSSNNRPESEEDKEEQRQGLIKTTAL</sequence>
<feature type="region of interest" description="Disordered" evidence="1">
    <location>
        <begin position="471"/>
        <end position="561"/>
    </location>
</feature>
<reference evidence="2 3" key="1">
    <citation type="submission" date="2014-06" db="EMBL/GenBank/DDBJ databases">
        <authorList>
            <person name="Urmite Genomes Urmite Genomes"/>
        </authorList>
    </citation>
    <scope>NUCLEOTIDE SEQUENCE [LARGE SCALE GENOMIC DNA]</scope>
</reference>
<feature type="compositionally biased region" description="Low complexity" evidence="1">
    <location>
        <begin position="499"/>
        <end position="509"/>
    </location>
</feature>
<name>A0A078L3D7_9GAMM</name>
<protein>
    <submittedName>
        <fullName evidence="2">Uncharacterized protein</fullName>
    </submittedName>
</protein>